<keyword evidence="3" id="KW-1185">Reference proteome</keyword>
<dbReference type="InterPro" id="IPR020459">
    <property type="entry name" value="AMP-binding"/>
</dbReference>
<dbReference type="InterPro" id="IPR020845">
    <property type="entry name" value="AMP-binding_CS"/>
</dbReference>
<protein>
    <submittedName>
        <fullName evidence="2">D-alanine--D-alanyl carrier protein ligase</fullName>
    </submittedName>
</protein>
<accession>A0A9N8DMY5</accession>
<proteinExistence type="predicted"/>
<dbReference type="SUPFAM" id="SSF56801">
    <property type="entry name" value="Acetyl-CoA synthetase-like"/>
    <property type="match status" value="1"/>
</dbReference>
<comment type="caution">
    <text evidence="2">The sequence shown here is derived from an EMBL/GenBank/DDBJ whole genome shotgun (WGS) entry which is preliminary data.</text>
</comment>
<dbReference type="PANTHER" id="PTHR22754:SF32">
    <property type="entry name" value="DISCO-INTERACTING PROTEIN 2"/>
    <property type="match status" value="1"/>
</dbReference>
<dbReference type="InterPro" id="IPR042099">
    <property type="entry name" value="ANL_N_sf"/>
</dbReference>
<evidence type="ECO:0000313" key="2">
    <source>
        <dbReference type="EMBL" id="CAB9505251.1"/>
    </source>
</evidence>
<dbReference type="AlphaFoldDB" id="A0A9N8DMY5"/>
<dbReference type="EMBL" id="CAICTM010000224">
    <property type="protein sequence ID" value="CAB9505251.1"/>
    <property type="molecule type" value="Genomic_DNA"/>
</dbReference>
<dbReference type="PRINTS" id="PR00154">
    <property type="entry name" value="AMPBINDING"/>
</dbReference>
<keyword evidence="2" id="KW-0436">Ligase</keyword>
<dbReference type="PROSITE" id="PS00455">
    <property type="entry name" value="AMP_BINDING"/>
    <property type="match status" value="1"/>
</dbReference>
<dbReference type="InterPro" id="IPR000873">
    <property type="entry name" value="AMP-dep_synth/lig_dom"/>
</dbReference>
<dbReference type="GO" id="GO:0016874">
    <property type="term" value="F:ligase activity"/>
    <property type="evidence" value="ECO:0007669"/>
    <property type="project" value="UniProtKB-KW"/>
</dbReference>
<name>A0A9N8DMY5_9STRA</name>
<dbReference type="Pfam" id="PF00501">
    <property type="entry name" value="AMP-binding"/>
    <property type="match status" value="1"/>
</dbReference>
<gene>
    <name evidence="2" type="ORF">SEMRO_225_G091720.1</name>
</gene>
<evidence type="ECO:0000259" key="1">
    <source>
        <dbReference type="Pfam" id="PF00501"/>
    </source>
</evidence>
<organism evidence="2 3">
    <name type="scientific">Seminavis robusta</name>
    <dbReference type="NCBI Taxonomy" id="568900"/>
    <lineage>
        <taxon>Eukaryota</taxon>
        <taxon>Sar</taxon>
        <taxon>Stramenopiles</taxon>
        <taxon>Ochrophyta</taxon>
        <taxon>Bacillariophyta</taxon>
        <taxon>Bacillariophyceae</taxon>
        <taxon>Bacillariophycidae</taxon>
        <taxon>Naviculales</taxon>
        <taxon>Naviculaceae</taxon>
        <taxon>Seminavis</taxon>
    </lineage>
</organism>
<evidence type="ECO:0000313" key="3">
    <source>
        <dbReference type="Proteomes" id="UP001153069"/>
    </source>
</evidence>
<sequence length="224" mass="24753">MKSFSTILDALSHHATETPGQIVFTWVDIHCEERNKMTFKQVEDQSNAVAARLLKLGCEKGDRVMIAYPFGLEFLAGMFGAMKIGVIPCTIYPPNPNQLKTDMPKFRRFAEDAGAKFALSTNMFAAGMTAASVLYKTGVAWIGTDKLPIKKSNPSKPKNYEIFVGEPEDICFIQYTSGSTGRPKGVMISHDNLSETCKAGVSLTDCLKPDDVEVLWVPQYHGKF</sequence>
<dbReference type="Gene3D" id="3.40.50.12780">
    <property type="entry name" value="N-terminal domain of ligase-like"/>
    <property type="match status" value="1"/>
</dbReference>
<feature type="domain" description="AMP-dependent synthetase/ligase" evidence="1">
    <location>
        <begin position="12"/>
        <end position="221"/>
    </location>
</feature>
<dbReference type="PANTHER" id="PTHR22754">
    <property type="entry name" value="DISCO-INTERACTING PROTEIN 2 DIP2 -RELATED"/>
    <property type="match status" value="1"/>
</dbReference>
<dbReference type="OrthoDB" id="10253115at2759"/>
<reference evidence="2" key="1">
    <citation type="submission" date="2020-06" db="EMBL/GenBank/DDBJ databases">
        <authorList>
            <consortium name="Plant Systems Biology data submission"/>
        </authorList>
    </citation>
    <scope>NUCLEOTIDE SEQUENCE</scope>
    <source>
        <strain evidence="2">D6</strain>
    </source>
</reference>
<dbReference type="Proteomes" id="UP001153069">
    <property type="component" value="Unassembled WGS sequence"/>
</dbReference>